<evidence type="ECO:0000256" key="2">
    <source>
        <dbReference type="ARBA" id="ARBA00023125"/>
    </source>
</evidence>
<evidence type="ECO:0000256" key="1">
    <source>
        <dbReference type="ARBA" id="ARBA00023015"/>
    </source>
</evidence>
<dbReference type="eggNOG" id="COG1414">
    <property type="taxonomic scope" value="Bacteria"/>
</dbReference>
<protein>
    <submittedName>
        <fullName evidence="6">IclR family transcriptional regulator</fullName>
    </submittedName>
</protein>
<dbReference type="EMBL" id="AMRI01000004">
    <property type="protein sequence ID" value="EKE76748.1"/>
    <property type="molecule type" value="Genomic_DNA"/>
</dbReference>
<dbReference type="NCBIfam" id="TIGR02431">
    <property type="entry name" value="pcaR_pcaU"/>
    <property type="match status" value="1"/>
</dbReference>
<evidence type="ECO:0000256" key="3">
    <source>
        <dbReference type="ARBA" id="ARBA00023163"/>
    </source>
</evidence>
<sequence length="264" mass="29405">MMHNTMTEQSKQEGPDKDFLATFARGLEVIKSFDAQTPAMTLTEVAKKNDLSRATARRFMLTLQKLGYVSSDGKQFRLTARVLDLGYSYLSTLDFGGVITRYMEEVTHKLGESCSASVLDGPNIVYIARIPVRGLMPINLQVGAKLPAFATSMGRVLMAAMSDERLEEYLAQVEFVQLTPYTLTTVDALRQEVHKVRTQGYAINDQQLELGLRSVAVPVYDRHRNIRFALNVSSHVSKVSPERLVSEFVPLLEEAAARMTAALP</sequence>
<reference evidence="6 7" key="1">
    <citation type="journal article" date="2012" name="J. Bacteriol.">
        <title>Genome Sequence of Gallaecimonas xiamenensis Type Strain 3-C-1.</title>
        <authorList>
            <person name="Lai Q."/>
            <person name="Wang L."/>
            <person name="Wang W."/>
            <person name="Shao Z."/>
        </authorList>
    </citation>
    <scope>NUCLEOTIDE SEQUENCE [LARGE SCALE GENOMIC DNA]</scope>
    <source>
        <strain evidence="6 7">3-C-1</strain>
    </source>
</reference>
<keyword evidence="1" id="KW-0805">Transcription regulation</keyword>
<dbReference type="InterPro" id="IPR012794">
    <property type="entry name" value="PcaR_PcaU"/>
</dbReference>
<dbReference type="AlphaFoldDB" id="K2JNB3"/>
<dbReference type="InterPro" id="IPR005471">
    <property type="entry name" value="Tscrpt_reg_IclR_N"/>
</dbReference>
<dbReference type="GO" id="GO:0046278">
    <property type="term" value="P:3,4-dihydroxybenzoate metabolic process"/>
    <property type="evidence" value="ECO:0007669"/>
    <property type="project" value="InterPro"/>
</dbReference>
<dbReference type="Proteomes" id="UP000006755">
    <property type="component" value="Unassembled WGS sequence"/>
</dbReference>
<dbReference type="InterPro" id="IPR029016">
    <property type="entry name" value="GAF-like_dom_sf"/>
</dbReference>
<keyword evidence="2" id="KW-0238">DNA-binding</keyword>
<evidence type="ECO:0000313" key="6">
    <source>
        <dbReference type="EMBL" id="EKE76748.1"/>
    </source>
</evidence>
<keyword evidence="7" id="KW-1185">Reference proteome</keyword>
<dbReference type="SMART" id="SM00346">
    <property type="entry name" value="HTH_ICLR"/>
    <property type="match status" value="1"/>
</dbReference>
<dbReference type="Gene3D" id="1.10.10.10">
    <property type="entry name" value="Winged helix-like DNA-binding domain superfamily/Winged helix DNA-binding domain"/>
    <property type="match status" value="1"/>
</dbReference>
<dbReference type="InterPro" id="IPR036390">
    <property type="entry name" value="WH_DNA-bd_sf"/>
</dbReference>
<dbReference type="SUPFAM" id="SSF55781">
    <property type="entry name" value="GAF domain-like"/>
    <property type="match status" value="1"/>
</dbReference>
<dbReference type="InterPro" id="IPR036388">
    <property type="entry name" value="WH-like_DNA-bd_sf"/>
</dbReference>
<evidence type="ECO:0000313" key="7">
    <source>
        <dbReference type="Proteomes" id="UP000006755"/>
    </source>
</evidence>
<proteinExistence type="predicted"/>
<dbReference type="Gene3D" id="3.30.450.40">
    <property type="match status" value="1"/>
</dbReference>
<dbReference type="PROSITE" id="PS51078">
    <property type="entry name" value="ICLR_ED"/>
    <property type="match status" value="1"/>
</dbReference>
<dbReference type="InterPro" id="IPR050707">
    <property type="entry name" value="HTH_MetabolicPath_Reg"/>
</dbReference>
<dbReference type="PROSITE" id="PS51077">
    <property type="entry name" value="HTH_ICLR"/>
    <property type="match status" value="1"/>
</dbReference>
<evidence type="ECO:0000259" key="5">
    <source>
        <dbReference type="PROSITE" id="PS51078"/>
    </source>
</evidence>
<keyword evidence="3" id="KW-0804">Transcription</keyword>
<dbReference type="InterPro" id="IPR014757">
    <property type="entry name" value="Tscrpt_reg_IclR_C"/>
</dbReference>
<dbReference type="SUPFAM" id="SSF46785">
    <property type="entry name" value="Winged helix' DNA-binding domain"/>
    <property type="match status" value="1"/>
</dbReference>
<dbReference type="PANTHER" id="PTHR30136:SF34">
    <property type="entry name" value="TRANSCRIPTIONAL REGULATOR"/>
    <property type="match status" value="1"/>
</dbReference>
<gene>
    <name evidence="6" type="ORF">B3C1_04105</name>
</gene>
<dbReference type="Pfam" id="PF01614">
    <property type="entry name" value="IclR_C"/>
    <property type="match status" value="1"/>
</dbReference>
<dbReference type="STRING" id="745411.B3C1_04105"/>
<name>K2JNB3_9GAMM</name>
<organism evidence="6 7">
    <name type="scientific">Gallaecimonas xiamenensis 3-C-1</name>
    <dbReference type="NCBI Taxonomy" id="745411"/>
    <lineage>
        <taxon>Bacteria</taxon>
        <taxon>Pseudomonadati</taxon>
        <taxon>Pseudomonadota</taxon>
        <taxon>Gammaproteobacteria</taxon>
        <taxon>Enterobacterales</taxon>
        <taxon>Gallaecimonadaceae</taxon>
        <taxon>Gallaecimonas</taxon>
    </lineage>
</organism>
<dbReference type="PATRIC" id="fig|745411.4.peg.812"/>
<evidence type="ECO:0000259" key="4">
    <source>
        <dbReference type="PROSITE" id="PS51077"/>
    </source>
</evidence>
<dbReference type="Pfam" id="PF09339">
    <property type="entry name" value="HTH_IclR"/>
    <property type="match status" value="1"/>
</dbReference>
<accession>K2JNB3</accession>
<dbReference type="GO" id="GO:0045892">
    <property type="term" value="P:negative regulation of DNA-templated transcription"/>
    <property type="evidence" value="ECO:0007669"/>
    <property type="project" value="TreeGrafter"/>
</dbReference>
<dbReference type="PANTHER" id="PTHR30136">
    <property type="entry name" value="HELIX-TURN-HELIX TRANSCRIPTIONAL REGULATOR, ICLR FAMILY"/>
    <property type="match status" value="1"/>
</dbReference>
<dbReference type="GO" id="GO:0003677">
    <property type="term" value="F:DNA binding"/>
    <property type="evidence" value="ECO:0007669"/>
    <property type="project" value="UniProtKB-KW"/>
</dbReference>
<comment type="caution">
    <text evidence="6">The sequence shown here is derived from an EMBL/GenBank/DDBJ whole genome shotgun (WGS) entry which is preliminary data.</text>
</comment>
<feature type="domain" description="IclR-ED" evidence="5">
    <location>
        <begin position="81"/>
        <end position="264"/>
    </location>
</feature>
<dbReference type="GO" id="GO:0003700">
    <property type="term" value="F:DNA-binding transcription factor activity"/>
    <property type="evidence" value="ECO:0007669"/>
    <property type="project" value="TreeGrafter"/>
</dbReference>
<feature type="domain" description="HTH iclR-type" evidence="4">
    <location>
        <begin position="20"/>
        <end position="80"/>
    </location>
</feature>
<dbReference type="GO" id="GO:0045893">
    <property type="term" value="P:positive regulation of DNA-templated transcription"/>
    <property type="evidence" value="ECO:0007669"/>
    <property type="project" value="InterPro"/>
</dbReference>